<feature type="region of interest" description="Disordered" evidence="1">
    <location>
        <begin position="1"/>
        <end position="20"/>
    </location>
</feature>
<proteinExistence type="predicted"/>
<name>A0A0T9P370_9GAMM</name>
<dbReference type="AlphaFoldDB" id="A0A0T9P370"/>
<protein>
    <submittedName>
        <fullName evidence="2">Uncharacterized protein</fullName>
    </submittedName>
</protein>
<accession>A0A0T9P370</accession>
<evidence type="ECO:0000313" key="2">
    <source>
        <dbReference type="EMBL" id="CNH43599.1"/>
    </source>
</evidence>
<reference evidence="2 3" key="1">
    <citation type="submission" date="2015-03" db="EMBL/GenBank/DDBJ databases">
        <authorList>
            <person name="Murphy D."/>
        </authorList>
    </citation>
    <scope>NUCLEOTIDE SEQUENCE [LARGE SCALE GENOMIC DNA]</scope>
    <source>
        <strain evidence="2 3">Y233</strain>
    </source>
</reference>
<gene>
    <name evidence="2" type="ORF">ERS008667_00607</name>
</gene>
<dbReference type="Proteomes" id="UP000038204">
    <property type="component" value="Unassembled WGS sequence"/>
</dbReference>
<organism evidence="2 3">
    <name type="scientific">Yersinia similis</name>
    <dbReference type="NCBI Taxonomy" id="367190"/>
    <lineage>
        <taxon>Bacteria</taxon>
        <taxon>Pseudomonadati</taxon>
        <taxon>Pseudomonadota</taxon>
        <taxon>Gammaproteobacteria</taxon>
        <taxon>Enterobacterales</taxon>
        <taxon>Yersiniaceae</taxon>
        <taxon>Yersinia</taxon>
    </lineage>
</organism>
<evidence type="ECO:0000256" key="1">
    <source>
        <dbReference type="SAM" id="MobiDB-lite"/>
    </source>
</evidence>
<sequence length="83" mass="10022">MDTCEEVRVEKHREKGRKESECDDGEDNRWSIKLCDKQAIQGIRFYRYNIYFLRKKNDADKGTVSYQRLHNNAVSCEQLSRRY</sequence>
<dbReference type="EMBL" id="CQBK01000003">
    <property type="protein sequence ID" value="CNH43599.1"/>
    <property type="molecule type" value="Genomic_DNA"/>
</dbReference>
<evidence type="ECO:0000313" key="3">
    <source>
        <dbReference type="Proteomes" id="UP000038204"/>
    </source>
</evidence>